<gene>
    <name evidence="2" type="ORF">S01H1_28531</name>
</gene>
<evidence type="ECO:0000313" key="2">
    <source>
        <dbReference type="EMBL" id="GAF97847.1"/>
    </source>
</evidence>
<protein>
    <recommendedName>
        <fullName evidence="3">ABC transmembrane type-1 domain-containing protein</fullName>
    </recommendedName>
</protein>
<keyword evidence="1" id="KW-0812">Transmembrane</keyword>
<organism evidence="2">
    <name type="scientific">marine sediment metagenome</name>
    <dbReference type="NCBI Taxonomy" id="412755"/>
    <lineage>
        <taxon>unclassified sequences</taxon>
        <taxon>metagenomes</taxon>
        <taxon>ecological metagenomes</taxon>
    </lineage>
</organism>
<keyword evidence="1" id="KW-0472">Membrane</keyword>
<evidence type="ECO:0008006" key="3">
    <source>
        <dbReference type="Google" id="ProtNLM"/>
    </source>
</evidence>
<comment type="caution">
    <text evidence="2">The sequence shown here is derived from an EMBL/GenBank/DDBJ whole genome shotgun (WGS) entry which is preliminary data.</text>
</comment>
<dbReference type="EMBL" id="BARS01017444">
    <property type="protein sequence ID" value="GAF97847.1"/>
    <property type="molecule type" value="Genomic_DNA"/>
</dbReference>
<dbReference type="AlphaFoldDB" id="X0UBU1"/>
<accession>X0UBU1</accession>
<name>X0UBU1_9ZZZZ</name>
<proteinExistence type="predicted"/>
<keyword evidence="1" id="KW-1133">Transmembrane helix</keyword>
<evidence type="ECO:0000256" key="1">
    <source>
        <dbReference type="SAM" id="Phobius"/>
    </source>
</evidence>
<sequence length="66" mass="7518">MGAEMLSAMIKWGLGKMIYEARFWNDVKVMFVGLVLIGLFGVILDRLLLKRLERATTEKWGMLAEG</sequence>
<reference evidence="2" key="1">
    <citation type="journal article" date="2014" name="Front. Microbiol.">
        <title>High frequency of phylogenetically diverse reductive dehalogenase-homologous genes in deep subseafloor sedimentary metagenomes.</title>
        <authorList>
            <person name="Kawai M."/>
            <person name="Futagami T."/>
            <person name="Toyoda A."/>
            <person name="Takaki Y."/>
            <person name="Nishi S."/>
            <person name="Hori S."/>
            <person name="Arai W."/>
            <person name="Tsubouchi T."/>
            <person name="Morono Y."/>
            <person name="Uchiyama I."/>
            <person name="Ito T."/>
            <person name="Fujiyama A."/>
            <person name="Inagaki F."/>
            <person name="Takami H."/>
        </authorList>
    </citation>
    <scope>NUCLEOTIDE SEQUENCE</scope>
    <source>
        <strain evidence="2">Expedition CK06-06</strain>
    </source>
</reference>
<feature type="transmembrane region" description="Helical" evidence="1">
    <location>
        <begin position="29"/>
        <end position="49"/>
    </location>
</feature>